<name>L2GNZ6_VITCO</name>
<dbReference type="Proteomes" id="UP000011082">
    <property type="component" value="Unassembled WGS sequence"/>
</dbReference>
<dbReference type="InParanoid" id="L2GNZ6"/>
<dbReference type="PROSITE" id="PS50021">
    <property type="entry name" value="CH"/>
    <property type="match status" value="1"/>
</dbReference>
<dbReference type="SUPFAM" id="SSF143885">
    <property type="entry name" value="RGC domain-like"/>
    <property type="match status" value="1"/>
</dbReference>
<evidence type="ECO:0000313" key="2">
    <source>
        <dbReference type="EMBL" id="ELA42561.1"/>
    </source>
</evidence>
<dbReference type="GO" id="GO:0051015">
    <property type="term" value="F:actin filament binding"/>
    <property type="evidence" value="ECO:0007669"/>
    <property type="project" value="TreeGrafter"/>
</dbReference>
<feature type="domain" description="Calponin-homology (CH)" evidence="1">
    <location>
        <begin position="38"/>
        <end position="143"/>
    </location>
</feature>
<dbReference type="GO" id="GO:0005516">
    <property type="term" value="F:calmodulin binding"/>
    <property type="evidence" value="ECO:0007669"/>
    <property type="project" value="TreeGrafter"/>
</dbReference>
<evidence type="ECO:0000313" key="3">
    <source>
        <dbReference type="Proteomes" id="UP000011082"/>
    </source>
</evidence>
<dbReference type="Pfam" id="PF00307">
    <property type="entry name" value="CH"/>
    <property type="match status" value="1"/>
</dbReference>
<dbReference type="InterPro" id="IPR036872">
    <property type="entry name" value="CH_dom_sf"/>
</dbReference>
<dbReference type="GO" id="GO:1903479">
    <property type="term" value="P:mitotic actomyosin contractile ring assembly actin filament organization"/>
    <property type="evidence" value="ECO:0007669"/>
    <property type="project" value="TreeGrafter"/>
</dbReference>
<dbReference type="AlphaFoldDB" id="L2GNZ6"/>
<dbReference type="HOGENOM" id="CLU_318069_0_0_1"/>
<dbReference type="CDD" id="cd21206">
    <property type="entry name" value="CH_IQGAP"/>
    <property type="match status" value="1"/>
</dbReference>
<organism evidence="2 3">
    <name type="scientific">Vittaforma corneae (strain ATCC 50505)</name>
    <name type="common">Microsporidian parasite</name>
    <name type="synonym">Nosema corneum</name>
    <dbReference type="NCBI Taxonomy" id="993615"/>
    <lineage>
        <taxon>Eukaryota</taxon>
        <taxon>Fungi</taxon>
        <taxon>Fungi incertae sedis</taxon>
        <taxon>Microsporidia</taxon>
        <taxon>Nosematidae</taxon>
        <taxon>Vittaforma</taxon>
    </lineage>
</organism>
<dbReference type="Gene3D" id="1.10.418.10">
    <property type="entry name" value="Calponin-like domain"/>
    <property type="match status" value="1"/>
</dbReference>
<dbReference type="GO" id="GO:0005096">
    <property type="term" value="F:GTPase activator activity"/>
    <property type="evidence" value="ECO:0007669"/>
    <property type="project" value="TreeGrafter"/>
</dbReference>
<dbReference type="STRING" id="993615.L2GNZ6"/>
<dbReference type="EMBL" id="JH370131">
    <property type="protein sequence ID" value="ELA42561.1"/>
    <property type="molecule type" value="Genomic_DNA"/>
</dbReference>
<dbReference type="SUPFAM" id="SSF47576">
    <property type="entry name" value="Calponin-homology domain, CH-domain"/>
    <property type="match status" value="1"/>
</dbReference>
<gene>
    <name evidence="2" type="ORF">VICG_00313</name>
</gene>
<protein>
    <recommendedName>
        <fullName evidence="1">Calponin-homology (CH) domain-containing protein</fullName>
    </recommendedName>
</protein>
<reference evidence="3" key="1">
    <citation type="submission" date="2011-05" db="EMBL/GenBank/DDBJ databases">
        <title>The genome sequence of Vittaforma corneae strain ATCC 50505.</title>
        <authorList>
            <consortium name="The Broad Institute Genome Sequencing Platform"/>
            <person name="Cuomo C."/>
            <person name="Didier E."/>
            <person name="Bowers L."/>
            <person name="Young S.K."/>
            <person name="Zeng Q."/>
            <person name="Gargeya S."/>
            <person name="Fitzgerald M."/>
            <person name="Haas B."/>
            <person name="Abouelleil A."/>
            <person name="Alvarado L."/>
            <person name="Arachchi H.M."/>
            <person name="Berlin A."/>
            <person name="Chapman S.B."/>
            <person name="Gearin G."/>
            <person name="Goldberg J."/>
            <person name="Griggs A."/>
            <person name="Gujja S."/>
            <person name="Hansen M."/>
            <person name="Heiman D."/>
            <person name="Howarth C."/>
            <person name="Larimer J."/>
            <person name="Lui A."/>
            <person name="MacDonald P.J.P."/>
            <person name="McCowen C."/>
            <person name="Montmayeur A."/>
            <person name="Murphy C."/>
            <person name="Neiman D."/>
            <person name="Pearson M."/>
            <person name="Priest M."/>
            <person name="Roberts A."/>
            <person name="Saif S."/>
            <person name="Shea T."/>
            <person name="Sisk P."/>
            <person name="Stolte C."/>
            <person name="Sykes S."/>
            <person name="Wortman J."/>
            <person name="Nusbaum C."/>
            <person name="Birren B."/>
        </authorList>
    </citation>
    <scope>NUCLEOTIDE SEQUENCE [LARGE SCALE GENOMIC DNA]</scope>
    <source>
        <strain evidence="3">ATCC 50505</strain>
    </source>
</reference>
<dbReference type="GO" id="GO:0005938">
    <property type="term" value="C:cell cortex"/>
    <property type="evidence" value="ECO:0007669"/>
    <property type="project" value="TreeGrafter"/>
</dbReference>
<dbReference type="InterPro" id="IPR001715">
    <property type="entry name" value="CH_dom"/>
</dbReference>
<dbReference type="OMA" id="FRINKPM"/>
<evidence type="ECO:0000259" key="1">
    <source>
        <dbReference type="PROSITE" id="PS50021"/>
    </source>
</evidence>
<dbReference type="RefSeq" id="XP_007603766.1">
    <property type="nucleotide sequence ID" value="XM_007603704.1"/>
</dbReference>
<dbReference type="GeneID" id="19881031"/>
<dbReference type="OrthoDB" id="775356at2759"/>
<sequence>MVQQDTGEAIGSLISGKLPSSSEVMDAKRTTSTLRDFLLKLDQAREWICSVAEVSMDITAFREDLPKAEILARVVQAFDPSFVKRIYVSAVREFRHTDNIMLFLNWCKKIKLRRHFLFETVDLYESKNIPKVIYCIHGLALFLNKRGMGRGIVVKNDVVFTYAENSLFAEDLNNISMQKYDDIHTKLDSEDTNDCENVLDKEISEDQIRAFAKTLVWCRGFNSLVTGDNLSVPILRKFIDFDFKGESASQTIAELQNEIVDFFKQNSIKETEKDSLIHTIRLLHENLNQLRNVPVVTYPSANDYKIIKKILYRLIHDYKLCFDILCTGFELPFRTLFPDNVIGDFHFSKFIAFNLNNDQDKLVDIARSHFVSSRIFRNVAEAYSTNITFEMNPISIRNYLMNKEAKSAASKALLDEAIDDKAVRSEILKRSQSIIEFIDSKFNFLINLDLPYYVRAFAKHPFFFEYFIEPAIFSSGNSVIAELMNYIFSSCDSPSSQERLYKDNLEFVKTTNIDFSDYAPLKEYLDECRKTFKAALIRSQAIASDVNDYFIQHASVGDLLQVETCIEEINNIILILKGTTKLMSEEMVHLVNKLELMNVPSSSSIKIGVYSQLDSARMDASVQVNGQVAPMTRDGSKGDTAIEQAISTTYSDTTSMSDAEKYREVEFTSEHPFETSVPQSASEKFVLKLDNQYSSELDEEYNLALNAVLKDLKYRLMILISMSEGRTLDAVLNETFSDGYASAPVFSELDIQSIKDSVINDISLLKNKGIFKGNSGHYSLLQMIASDILTCKYRLLHKEITMNLETSDALFHKGAMLDRYLQNLYRYLNDFTTVMFVNKSGIFFNREVRPYTKYGTYLMPLEAFRAQVYENLNIKHMYLKISCRVPMVFNISVYLGDTRLCDPIDVRFDTLLRMREGNMLCFDVNEVCCLSVGSTIEIINEKYINY</sequence>
<dbReference type="SMART" id="SM00033">
    <property type="entry name" value="CH"/>
    <property type="match status" value="1"/>
</dbReference>
<dbReference type="PANTHER" id="PTHR14149:SF14">
    <property type="entry name" value="CALPONIN-HOMOLOGY (CH) DOMAIN-CONTAINING PROTEIN"/>
    <property type="match status" value="1"/>
</dbReference>
<accession>L2GNZ6</accession>
<keyword evidence="3" id="KW-1185">Reference proteome</keyword>
<dbReference type="PANTHER" id="PTHR14149">
    <property type="entry name" value="RAS GTPASE-ACTIVATING PROTEIN WITH IQ MOTIF"/>
    <property type="match status" value="1"/>
</dbReference>
<dbReference type="VEuPathDB" id="MicrosporidiaDB:VICG_00313"/>
<proteinExistence type="predicted"/>